<organism evidence="4 5">
    <name type="scientific">Cardamine amara subsp. amara</name>
    <dbReference type="NCBI Taxonomy" id="228776"/>
    <lineage>
        <taxon>Eukaryota</taxon>
        <taxon>Viridiplantae</taxon>
        <taxon>Streptophyta</taxon>
        <taxon>Embryophyta</taxon>
        <taxon>Tracheophyta</taxon>
        <taxon>Spermatophyta</taxon>
        <taxon>Magnoliopsida</taxon>
        <taxon>eudicotyledons</taxon>
        <taxon>Gunneridae</taxon>
        <taxon>Pentapetalae</taxon>
        <taxon>rosids</taxon>
        <taxon>malvids</taxon>
        <taxon>Brassicales</taxon>
        <taxon>Brassicaceae</taxon>
        <taxon>Cardamineae</taxon>
        <taxon>Cardamine</taxon>
    </lineage>
</organism>
<keyword evidence="5" id="KW-1185">Reference proteome</keyword>
<evidence type="ECO:0000256" key="1">
    <source>
        <dbReference type="ARBA" id="ARBA00023054"/>
    </source>
</evidence>
<evidence type="ECO:0000313" key="5">
    <source>
        <dbReference type="Proteomes" id="UP001558713"/>
    </source>
</evidence>
<dbReference type="SMART" id="SM00061">
    <property type="entry name" value="MATH"/>
    <property type="match status" value="1"/>
</dbReference>
<dbReference type="Pfam" id="PF22486">
    <property type="entry name" value="MATH_2"/>
    <property type="match status" value="1"/>
</dbReference>
<dbReference type="InterPro" id="IPR050804">
    <property type="entry name" value="MCC"/>
</dbReference>
<dbReference type="EMBL" id="JBANAX010000585">
    <property type="protein sequence ID" value="KAL1201583.1"/>
    <property type="molecule type" value="Genomic_DNA"/>
</dbReference>
<reference evidence="4 5" key="1">
    <citation type="submission" date="2024-04" db="EMBL/GenBank/DDBJ databases">
        <title>Genome assembly C_amara_ONT_v2.</title>
        <authorList>
            <person name="Yant L."/>
            <person name="Moore C."/>
            <person name="Slenker M."/>
        </authorList>
    </citation>
    <scope>NUCLEOTIDE SEQUENCE [LARGE SCALE GENOMIC DNA]</scope>
    <source>
        <tissue evidence="4">Leaf</tissue>
    </source>
</reference>
<evidence type="ECO:0000313" key="4">
    <source>
        <dbReference type="EMBL" id="KAL1201583.1"/>
    </source>
</evidence>
<gene>
    <name evidence="4" type="ORF">V5N11_000249</name>
</gene>
<dbReference type="AlphaFoldDB" id="A0ABD1A418"/>
<dbReference type="PANTHER" id="PTHR46236:SF7">
    <property type="entry name" value="PROTEIN RESTRICTED TEV MOVEMENT 3"/>
    <property type="match status" value="1"/>
</dbReference>
<dbReference type="InterPro" id="IPR002083">
    <property type="entry name" value="MATH/TRAF_dom"/>
</dbReference>
<accession>A0ABD1A418</accession>
<dbReference type="PROSITE" id="PS50144">
    <property type="entry name" value="MATH"/>
    <property type="match status" value="1"/>
</dbReference>
<protein>
    <submittedName>
        <fullName evidence="4">Protein RESTRICTED TEV MOVEMENT 3</fullName>
    </submittedName>
</protein>
<evidence type="ECO:0000256" key="2">
    <source>
        <dbReference type="SAM" id="Coils"/>
    </source>
</evidence>
<feature type="domain" description="MATH" evidence="3">
    <location>
        <begin position="6"/>
        <end position="134"/>
    </location>
</feature>
<dbReference type="Gene3D" id="2.60.210.10">
    <property type="entry name" value="Apoptosis, Tumor Necrosis Factor Receptor Associated Protein 2, Chain A"/>
    <property type="match status" value="1"/>
</dbReference>
<evidence type="ECO:0000259" key="3">
    <source>
        <dbReference type="PROSITE" id="PS50144"/>
    </source>
</evidence>
<proteinExistence type="predicted"/>
<feature type="coiled-coil region" evidence="2">
    <location>
        <begin position="260"/>
        <end position="287"/>
    </location>
</feature>
<dbReference type="Proteomes" id="UP001558713">
    <property type="component" value="Unassembled WGS sequence"/>
</dbReference>
<comment type="caution">
    <text evidence="4">The sequence shown here is derived from an EMBL/GenBank/DDBJ whole genome shotgun (WGS) entry which is preliminary data.</text>
</comment>
<dbReference type="SUPFAM" id="SSF49599">
    <property type="entry name" value="TRAF domain-like"/>
    <property type="match status" value="1"/>
</dbReference>
<sequence length="301" mass="34100">METQFDNKITWTIKNFSSLPADKICSDNFVLSGCKWNLQAYPKGYYNANYLSLFLAVVDYASLPTGCRRHTKCRFTVVNQISNKLSQSKIRELDMWFEVNSTSWGNAKMCPLDEIHAKDSRFLVNGELKIVAEINVVETIGKLDVTEETSTIVETRNVNGFQLLPSQAKSVNRIFKRHPEIASDFRPKNPNLRTGYMGLLLSLIETMCQLPQEISKDDLFDAYAALAPMRDAGFKLDWLEKKLDEVSEKQENEGASETGLHEMEEELKDLKQKLSAMEALVEKEKGKVSPAKAPISFNDVV</sequence>
<dbReference type="PANTHER" id="PTHR46236">
    <property type="entry name" value="TRAF-LIKE SUPERFAMILY PROTEIN"/>
    <property type="match status" value="1"/>
</dbReference>
<dbReference type="InterPro" id="IPR008974">
    <property type="entry name" value="TRAF-like"/>
</dbReference>
<keyword evidence="1 2" id="KW-0175">Coiled coil</keyword>
<name>A0ABD1A418_CARAN</name>
<dbReference type="CDD" id="cd00121">
    <property type="entry name" value="MATH"/>
    <property type="match status" value="1"/>
</dbReference>